<dbReference type="Proteomes" id="UP001159427">
    <property type="component" value="Unassembled WGS sequence"/>
</dbReference>
<keyword evidence="4" id="KW-1185">Reference proteome</keyword>
<keyword evidence="2" id="KW-0472">Membrane</keyword>
<name>A0ABN8LWJ5_9CNID</name>
<comment type="caution">
    <text evidence="3">The sequence shown here is derived from an EMBL/GenBank/DDBJ whole genome shotgun (WGS) entry which is preliminary data.</text>
</comment>
<organism evidence="3 4">
    <name type="scientific">Porites evermanni</name>
    <dbReference type="NCBI Taxonomy" id="104178"/>
    <lineage>
        <taxon>Eukaryota</taxon>
        <taxon>Metazoa</taxon>
        <taxon>Cnidaria</taxon>
        <taxon>Anthozoa</taxon>
        <taxon>Hexacorallia</taxon>
        <taxon>Scleractinia</taxon>
        <taxon>Fungiina</taxon>
        <taxon>Poritidae</taxon>
        <taxon>Porites</taxon>
    </lineage>
</organism>
<dbReference type="EMBL" id="CALNXI010000191">
    <property type="protein sequence ID" value="CAH3021669.1"/>
    <property type="molecule type" value="Genomic_DNA"/>
</dbReference>
<feature type="transmembrane region" description="Helical" evidence="2">
    <location>
        <begin position="453"/>
        <end position="477"/>
    </location>
</feature>
<evidence type="ECO:0000256" key="1">
    <source>
        <dbReference type="SAM" id="MobiDB-lite"/>
    </source>
</evidence>
<proteinExistence type="predicted"/>
<accession>A0ABN8LWJ5</accession>
<protein>
    <submittedName>
        <fullName evidence="3">Uncharacterized protein</fullName>
    </submittedName>
</protein>
<evidence type="ECO:0000313" key="4">
    <source>
        <dbReference type="Proteomes" id="UP001159427"/>
    </source>
</evidence>
<keyword evidence="2" id="KW-0812">Transmembrane</keyword>
<reference evidence="3 4" key="1">
    <citation type="submission" date="2022-05" db="EMBL/GenBank/DDBJ databases">
        <authorList>
            <consortium name="Genoscope - CEA"/>
            <person name="William W."/>
        </authorList>
    </citation>
    <scope>NUCLEOTIDE SEQUENCE [LARGE SCALE GENOMIC DNA]</scope>
</reference>
<evidence type="ECO:0000256" key="2">
    <source>
        <dbReference type="SAM" id="Phobius"/>
    </source>
</evidence>
<feature type="region of interest" description="Disordered" evidence="1">
    <location>
        <begin position="184"/>
        <end position="228"/>
    </location>
</feature>
<sequence length="625" mass="70522">MQKTAMANQGRRATLAELTEPLLANPVDSDDPYDTLPLPIGSFGSEDFQGGAEVRFVTLEEKTVFDKVQSRSGGVAKQRVPDGMVQMEARSPVGQILGIKVWVFREPSAAKLHQDQNGPVELQVIHGRHDIEKYYFSVNLDSVYDGPFAPVYQLAKVEMDKRNIFQLLVELSFHNGLDEETQQFYSKPFMMRSRPRNDQPNKNKKRKLSGGSDEEEDSQRGDSPTSSVSFMGSAEFQHLRVIEHLDAKRAYIEHLTFKVQEAGHRKADIGYHFRLKDPNACDDFEEGDVVGFYKDDDGHSSIQLLDNKNGKDAFMAGVISRSAYLEATPPMNENDDTDVVCVIGVIQVKCIGSVRAGERIYATVDPENPGTAIPESHLPPSVLLSRSSILLGMSMQEKKASKLDDVNMVQCFVCIVLGVTDKQITSEIEHMYDQFEMDMNVKLRKERQRYRKILCLSLTVLIFVIGLAIFFLVEYLYPGSALRYMLCRKGSLDGTATFTFIPYGDITQRCTTHGIEFTWEGLQRKLSPELDNIVPNRTWTSGKYHFYLNVDRCAYGGSLKLSATVRGISNNKQICGPIIFAVNPDCTAVYYHQDAPHAGWKRYKSVRYYPELQKLLTCKPKSEFV</sequence>
<keyword evidence="2" id="KW-1133">Transmembrane helix</keyword>
<gene>
    <name evidence="3" type="ORF">PEVE_00012398</name>
</gene>
<evidence type="ECO:0000313" key="3">
    <source>
        <dbReference type="EMBL" id="CAH3021669.1"/>
    </source>
</evidence>